<dbReference type="GO" id="GO:0016301">
    <property type="term" value="F:kinase activity"/>
    <property type="evidence" value="ECO:0007669"/>
    <property type="project" value="UniProtKB-KW"/>
</dbReference>
<proteinExistence type="predicted"/>
<gene>
    <name evidence="1" type="ORF">ISF_09031</name>
</gene>
<dbReference type="Gene3D" id="1.10.510.10">
    <property type="entry name" value="Transferase(Phosphotransferase) domain 1"/>
    <property type="match status" value="1"/>
</dbReference>
<evidence type="ECO:0000313" key="1">
    <source>
        <dbReference type="EMBL" id="OAA53077.1"/>
    </source>
</evidence>
<keyword evidence="1" id="KW-0808">Transferase</keyword>
<evidence type="ECO:0000313" key="2">
    <source>
        <dbReference type="Proteomes" id="UP000076744"/>
    </source>
</evidence>
<name>A0A167LGX2_CORFA</name>
<dbReference type="SUPFAM" id="SSF56112">
    <property type="entry name" value="Protein kinase-like (PK-like)"/>
    <property type="match status" value="1"/>
</dbReference>
<dbReference type="OrthoDB" id="5979581at2759"/>
<dbReference type="InterPro" id="IPR011009">
    <property type="entry name" value="Kinase-like_dom_sf"/>
</dbReference>
<dbReference type="AlphaFoldDB" id="A0A167LGX2"/>
<reference evidence="1 2" key="1">
    <citation type="journal article" date="2016" name="Genome Biol. Evol.">
        <title>Divergent and convergent evolution of fungal pathogenicity.</title>
        <authorList>
            <person name="Shang Y."/>
            <person name="Xiao G."/>
            <person name="Zheng P."/>
            <person name="Cen K."/>
            <person name="Zhan S."/>
            <person name="Wang C."/>
        </authorList>
    </citation>
    <scope>NUCLEOTIDE SEQUENCE [LARGE SCALE GENOMIC DNA]</scope>
    <source>
        <strain evidence="1 2">ARSEF 2679</strain>
    </source>
</reference>
<dbReference type="EMBL" id="AZHB01000040">
    <property type="protein sequence ID" value="OAA53077.1"/>
    <property type="molecule type" value="Genomic_DNA"/>
</dbReference>
<sequence length="237" mass="25849">MLEKTAGENEDECCKTITLGLGACCGTWATLPSTNQKWPIETLVTSKDATAGADLEKGRACQTNAGEQRLAARRHFLADFGLAVKPGTPVKCRWQSPAIFCAPEGFHGAGLSFASDKLHVPLRRALPEFRPLSRQSKTTASSNLVQKLGPLPLQGAGRYDAGGTPDESWYAQTRAPATLVTLEEMTKRSRLDASNVERKLVDSIFSKVFTCLPENRPTAEELLEDEDFKAIVAMYEC</sequence>
<comment type="caution">
    <text evidence="1">The sequence shown here is derived from an EMBL/GenBank/DDBJ whole genome shotgun (WGS) entry which is preliminary data.</text>
</comment>
<dbReference type="GeneID" id="30025323"/>
<accession>A0A167LGX2</accession>
<dbReference type="Proteomes" id="UP000076744">
    <property type="component" value="Unassembled WGS sequence"/>
</dbReference>
<dbReference type="STRING" id="1081104.A0A167LGX2"/>
<keyword evidence="1" id="KW-0418">Kinase</keyword>
<keyword evidence="2" id="KW-1185">Reference proteome</keyword>
<organism evidence="1 2">
    <name type="scientific">Cordyceps fumosorosea (strain ARSEF 2679)</name>
    <name type="common">Isaria fumosorosea</name>
    <dbReference type="NCBI Taxonomy" id="1081104"/>
    <lineage>
        <taxon>Eukaryota</taxon>
        <taxon>Fungi</taxon>
        <taxon>Dikarya</taxon>
        <taxon>Ascomycota</taxon>
        <taxon>Pezizomycotina</taxon>
        <taxon>Sordariomycetes</taxon>
        <taxon>Hypocreomycetidae</taxon>
        <taxon>Hypocreales</taxon>
        <taxon>Cordycipitaceae</taxon>
        <taxon>Cordyceps</taxon>
    </lineage>
</organism>
<dbReference type="RefSeq" id="XP_018700159.1">
    <property type="nucleotide sequence ID" value="XM_018852634.1"/>
</dbReference>
<protein>
    <submittedName>
        <fullName evidence="1">Protein kinase-like domain protein</fullName>
    </submittedName>
</protein>